<name>A0AA41UJ13_9BACT</name>
<feature type="compositionally biased region" description="Basic and acidic residues" evidence="1">
    <location>
        <begin position="342"/>
        <end position="358"/>
    </location>
</feature>
<accession>A0AA41UJ13</accession>
<dbReference type="RefSeq" id="WP_246903866.1">
    <property type="nucleotide sequence ID" value="NZ_JALJRB010000004.1"/>
</dbReference>
<evidence type="ECO:0000313" key="2">
    <source>
        <dbReference type="EMBL" id="MCJ8500097.1"/>
    </source>
</evidence>
<organism evidence="2 3">
    <name type="scientific">Desulfatitalea alkaliphila</name>
    <dbReference type="NCBI Taxonomy" id="2929485"/>
    <lineage>
        <taxon>Bacteria</taxon>
        <taxon>Pseudomonadati</taxon>
        <taxon>Thermodesulfobacteriota</taxon>
        <taxon>Desulfobacteria</taxon>
        <taxon>Desulfobacterales</taxon>
        <taxon>Desulfosarcinaceae</taxon>
        <taxon>Desulfatitalea</taxon>
    </lineage>
</organism>
<protein>
    <submittedName>
        <fullName evidence="2">Uncharacterized protein</fullName>
    </submittedName>
</protein>
<sequence>MTVDCQVRKLKIRTPDKSLLPGAVHLLEDALRTASFPGLPPNGRVYIQRLDLGPSPARASSRVLAARIDACIRRLRPVLIEESTTEQVGAPAVWFRDDLAPHRCLLHLLSRNHRPRAWYWPTAVAGWHPALAVQQSYTLILSLVARHRTGIRGMACVVAPLIRTATLLAVLDALNPRTAAHLLRTMGLSPAGHAHQFTRSGNPSTSPAPPWRRATREADTLIDRAATMWSPADPRRLLASHLLPPRMAHLATTPQLARKPRTVGTSSPAQWAVKEEATGLTQAPCPMLEAIDGSAQAPIAPHKPFPAATTGALAATNTADNRRPSRCARPNATADIGTAADAPRKRPAKAEMPDRKETTPSASPPAAAPDAGSTARYAAQPHQPDDAGDDRFYGKRRQGLQQIRLHHGRFTGDVSPNGGLVYAICLLKRIGMDALMAAQTEYAQMDLPQRILFRCAALAGIPMDDPMLSFLGAAPEVSPLLPQFAAPPQWRAILPASGDHGDVQVSRVIGHPGYRLVMHRKARLVLGLWNPRNRPSMAPWWGTAGRPCTARTEARPWSVERLVANIRRAMGRYGRRCAALPLLQLIRHPAAVATTPTHLDVTFPLERLDIRIRLAGLDIDPGWVPWLGRVVRIHYSDTMHHR</sequence>
<proteinExistence type="predicted"/>
<reference evidence="2" key="1">
    <citation type="submission" date="2022-04" db="EMBL/GenBank/DDBJ databases">
        <title>Desulfatitalea alkaliphila sp. nov., a novel anaerobic sulfate-reducing bacterium isolated from terrestrial mud volcano, Taman Peninsula, Russia.</title>
        <authorList>
            <person name="Khomyakova M.A."/>
            <person name="Merkel A.Y."/>
            <person name="Slobodkin A.I."/>
        </authorList>
    </citation>
    <scope>NUCLEOTIDE SEQUENCE</scope>
    <source>
        <strain evidence="2">M08but</strain>
    </source>
</reference>
<evidence type="ECO:0000256" key="1">
    <source>
        <dbReference type="SAM" id="MobiDB-lite"/>
    </source>
</evidence>
<feature type="region of interest" description="Disordered" evidence="1">
    <location>
        <begin position="193"/>
        <end position="213"/>
    </location>
</feature>
<dbReference type="EMBL" id="JALJRB010000004">
    <property type="protein sequence ID" value="MCJ8500097.1"/>
    <property type="molecule type" value="Genomic_DNA"/>
</dbReference>
<dbReference type="Proteomes" id="UP001165427">
    <property type="component" value="Unassembled WGS sequence"/>
</dbReference>
<comment type="caution">
    <text evidence="2">The sequence shown here is derived from an EMBL/GenBank/DDBJ whole genome shotgun (WGS) entry which is preliminary data.</text>
</comment>
<feature type="compositionally biased region" description="Basic and acidic residues" evidence="1">
    <location>
        <begin position="383"/>
        <end position="392"/>
    </location>
</feature>
<evidence type="ECO:0000313" key="3">
    <source>
        <dbReference type="Proteomes" id="UP001165427"/>
    </source>
</evidence>
<keyword evidence="3" id="KW-1185">Reference proteome</keyword>
<dbReference type="AlphaFoldDB" id="A0AA41UJ13"/>
<gene>
    <name evidence="2" type="ORF">MRX98_05885</name>
</gene>
<feature type="region of interest" description="Disordered" evidence="1">
    <location>
        <begin position="316"/>
        <end position="392"/>
    </location>
</feature>